<evidence type="ECO:0000256" key="1">
    <source>
        <dbReference type="SAM" id="MobiDB-lite"/>
    </source>
</evidence>
<dbReference type="EMBL" id="PQXN01000083">
    <property type="protein sequence ID" value="TGO56024.1"/>
    <property type="molecule type" value="Genomic_DNA"/>
</dbReference>
<sequence length="87" mass="10037">MVFVKFMDMRPFARAIRGWRCGPEQLESDSESELESEKNYTPKNRRGRGRVPPRSKPPNEIESLTERVENYGGQKYFDGGNNIKPSS</sequence>
<dbReference type="AlphaFoldDB" id="A0A4Z1I5Q2"/>
<gene>
    <name evidence="2" type="ORF">BCON_0083g00160</name>
</gene>
<reference evidence="2 3" key="1">
    <citation type="submission" date="2017-12" db="EMBL/GenBank/DDBJ databases">
        <title>Comparative genomics of Botrytis spp.</title>
        <authorList>
            <person name="Valero-Jimenez C.A."/>
            <person name="Tapia P."/>
            <person name="Veloso J."/>
            <person name="Silva-Moreno E."/>
            <person name="Staats M."/>
            <person name="Valdes J.H."/>
            <person name="Van Kan J.A.L."/>
        </authorList>
    </citation>
    <scope>NUCLEOTIDE SEQUENCE [LARGE SCALE GENOMIC DNA]</scope>
    <source>
        <strain evidence="2 3">MUCL11595</strain>
    </source>
</reference>
<evidence type="ECO:0000313" key="2">
    <source>
        <dbReference type="EMBL" id="TGO56024.1"/>
    </source>
</evidence>
<name>A0A4Z1I5Q2_9HELO</name>
<keyword evidence="3" id="KW-1185">Reference proteome</keyword>
<feature type="compositionally biased region" description="Basic residues" evidence="1">
    <location>
        <begin position="43"/>
        <end position="53"/>
    </location>
</feature>
<accession>A0A4Z1I5Q2</accession>
<evidence type="ECO:0000313" key="3">
    <source>
        <dbReference type="Proteomes" id="UP000297527"/>
    </source>
</evidence>
<feature type="region of interest" description="Disordered" evidence="1">
    <location>
        <begin position="24"/>
        <end position="87"/>
    </location>
</feature>
<organism evidence="2 3">
    <name type="scientific">Botryotinia convoluta</name>
    <dbReference type="NCBI Taxonomy" id="54673"/>
    <lineage>
        <taxon>Eukaryota</taxon>
        <taxon>Fungi</taxon>
        <taxon>Dikarya</taxon>
        <taxon>Ascomycota</taxon>
        <taxon>Pezizomycotina</taxon>
        <taxon>Leotiomycetes</taxon>
        <taxon>Helotiales</taxon>
        <taxon>Sclerotiniaceae</taxon>
        <taxon>Botryotinia</taxon>
    </lineage>
</organism>
<dbReference type="Proteomes" id="UP000297527">
    <property type="component" value="Unassembled WGS sequence"/>
</dbReference>
<protein>
    <submittedName>
        <fullName evidence="2">Uncharacterized protein</fullName>
    </submittedName>
</protein>
<proteinExistence type="predicted"/>
<comment type="caution">
    <text evidence="2">The sequence shown here is derived from an EMBL/GenBank/DDBJ whole genome shotgun (WGS) entry which is preliminary data.</text>
</comment>